<dbReference type="InterPro" id="IPR018389">
    <property type="entry name" value="DctP_fam"/>
</dbReference>
<evidence type="ECO:0008006" key="3">
    <source>
        <dbReference type="Google" id="ProtNLM"/>
    </source>
</evidence>
<reference evidence="2" key="1">
    <citation type="submission" date="2018-05" db="EMBL/GenBank/DDBJ databases">
        <authorList>
            <person name="Lanie J.A."/>
            <person name="Ng W.-L."/>
            <person name="Kazmierczak K.M."/>
            <person name="Andrzejewski T.M."/>
            <person name="Davidsen T.M."/>
            <person name="Wayne K.J."/>
            <person name="Tettelin H."/>
            <person name="Glass J.I."/>
            <person name="Rusch D."/>
            <person name="Podicherti R."/>
            <person name="Tsui H.-C.T."/>
            <person name="Winkler M.E."/>
        </authorList>
    </citation>
    <scope>NUCLEOTIDE SEQUENCE</scope>
</reference>
<evidence type="ECO:0000256" key="1">
    <source>
        <dbReference type="ARBA" id="ARBA00022729"/>
    </source>
</evidence>
<gene>
    <name evidence="2" type="ORF">METZ01_LOCUS105786</name>
</gene>
<dbReference type="Pfam" id="PF03480">
    <property type="entry name" value="DctP"/>
    <property type="match status" value="1"/>
</dbReference>
<protein>
    <recommendedName>
        <fullName evidence="3">ABC transporter substrate-binding protein</fullName>
    </recommendedName>
</protein>
<dbReference type="NCBIfam" id="NF037995">
    <property type="entry name" value="TRAP_S1"/>
    <property type="match status" value="1"/>
</dbReference>
<dbReference type="InterPro" id="IPR038404">
    <property type="entry name" value="TRAP_DctP_sf"/>
</dbReference>
<dbReference type="Gene3D" id="3.40.190.170">
    <property type="entry name" value="Bacterial extracellular solute-binding protein, family 7"/>
    <property type="match status" value="1"/>
</dbReference>
<accession>A0A381WKG4</accession>
<evidence type="ECO:0000313" key="2">
    <source>
        <dbReference type="EMBL" id="SVA52932.1"/>
    </source>
</evidence>
<organism evidence="2">
    <name type="scientific">marine metagenome</name>
    <dbReference type="NCBI Taxonomy" id="408172"/>
    <lineage>
        <taxon>unclassified sequences</taxon>
        <taxon>metagenomes</taxon>
        <taxon>ecological metagenomes</taxon>
    </lineage>
</organism>
<dbReference type="GO" id="GO:0055085">
    <property type="term" value="P:transmembrane transport"/>
    <property type="evidence" value="ECO:0007669"/>
    <property type="project" value="InterPro"/>
</dbReference>
<dbReference type="PANTHER" id="PTHR33376:SF5">
    <property type="entry name" value="EXTRACYTOPLASMIC SOLUTE RECEPTOR PROTEIN"/>
    <property type="match status" value="1"/>
</dbReference>
<dbReference type="AlphaFoldDB" id="A0A381WKG4"/>
<dbReference type="PANTHER" id="PTHR33376">
    <property type="match status" value="1"/>
</dbReference>
<dbReference type="EMBL" id="UINC01012074">
    <property type="protein sequence ID" value="SVA52932.1"/>
    <property type="molecule type" value="Genomic_DNA"/>
</dbReference>
<keyword evidence="1" id="KW-0732">Signal</keyword>
<name>A0A381WKG4_9ZZZZ</name>
<feature type="non-terminal residue" evidence="2">
    <location>
        <position position="1"/>
    </location>
</feature>
<proteinExistence type="predicted"/>
<sequence length="269" mass="30311">KGLVQLKLVGGAPAIGSPFTLTQKMSKGAYDIVGCTEAYFGNVLPEAPVMRFSDYPYAELRKNGGLDYLQKLLHAKNIHFIAKHHDFGNFHLWLSKPIAGANLKGLHLRVAPVYTAFFKSLGATTQRSNIAQVYTYMENNTVQGYGWPALGWVKPWIKVTKYRVEPGFYHATLHTLANLKKWNTLDNKVQEFLTKVAMSFEAKSETTSGEFQAALKKQKDWMASEGMKTITLEGAEREKWVKAAVTEGWKEVLDRSPKHGPMLRKLFTK</sequence>